<keyword evidence="4" id="KW-1185">Reference proteome</keyword>
<dbReference type="Proteomes" id="UP001280156">
    <property type="component" value="Unassembled WGS sequence"/>
</dbReference>
<feature type="signal peptide" evidence="2">
    <location>
        <begin position="1"/>
        <end position="29"/>
    </location>
</feature>
<evidence type="ECO:0008006" key="5">
    <source>
        <dbReference type="Google" id="ProtNLM"/>
    </source>
</evidence>
<proteinExistence type="predicted"/>
<evidence type="ECO:0000256" key="2">
    <source>
        <dbReference type="SAM" id="SignalP"/>
    </source>
</evidence>
<dbReference type="RefSeq" id="WP_320293680.1">
    <property type="nucleotide sequence ID" value="NZ_JAVIIU010000001.1"/>
</dbReference>
<sequence length="90" mass="9377">MKKSLISALGLAFALTVSMPILDVSTADAATKPAAPAATTTTTAPASDAMTKKKPAKKHVVKACKVTKKHKCPVKHKKHAAKKAAPKKAY</sequence>
<feature type="region of interest" description="Disordered" evidence="1">
    <location>
        <begin position="30"/>
        <end position="90"/>
    </location>
</feature>
<dbReference type="EMBL" id="JAVIIV010000006">
    <property type="protein sequence ID" value="MDX8485984.1"/>
    <property type="molecule type" value="Genomic_DNA"/>
</dbReference>
<accession>A0ABU4YGA6</accession>
<protein>
    <recommendedName>
        <fullName evidence="5">Acid-shock protein</fullName>
    </recommendedName>
</protein>
<comment type="caution">
    <text evidence="3">The sequence shown here is derived from an EMBL/GenBank/DDBJ whole genome shotgun (WGS) entry which is preliminary data.</text>
</comment>
<gene>
    <name evidence="3" type="ORF">RFM52_12320</name>
</gene>
<feature type="compositionally biased region" description="Low complexity" evidence="1">
    <location>
        <begin position="30"/>
        <end position="49"/>
    </location>
</feature>
<organism evidence="3 4">
    <name type="scientific">Mesorhizobium humile</name>
    <dbReference type="NCBI Taxonomy" id="3072313"/>
    <lineage>
        <taxon>Bacteria</taxon>
        <taxon>Pseudomonadati</taxon>
        <taxon>Pseudomonadota</taxon>
        <taxon>Alphaproteobacteria</taxon>
        <taxon>Hyphomicrobiales</taxon>
        <taxon>Phyllobacteriaceae</taxon>
        <taxon>Mesorhizobium</taxon>
    </lineage>
</organism>
<evidence type="ECO:0000313" key="4">
    <source>
        <dbReference type="Proteomes" id="UP001280156"/>
    </source>
</evidence>
<reference evidence="3 4" key="1">
    <citation type="submission" date="2023-08" db="EMBL/GenBank/DDBJ databases">
        <title>Implementing the SeqCode for naming new Mesorhizobium species isolated from Vachellia karroo root nodules.</title>
        <authorList>
            <person name="Van Lill M."/>
        </authorList>
    </citation>
    <scope>NUCLEOTIDE SEQUENCE [LARGE SCALE GENOMIC DNA]</scope>
    <source>
        <strain evidence="3 4">VK2B</strain>
    </source>
</reference>
<evidence type="ECO:0000256" key="1">
    <source>
        <dbReference type="SAM" id="MobiDB-lite"/>
    </source>
</evidence>
<feature type="chain" id="PRO_5045451201" description="Acid-shock protein" evidence="2">
    <location>
        <begin position="30"/>
        <end position="90"/>
    </location>
</feature>
<feature type="compositionally biased region" description="Basic residues" evidence="1">
    <location>
        <begin position="52"/>
        <end position="90"/>
    </location>
</feature>
<keyword evidence="2" id="KW-0732">Signal</keyword>
<name>A0ABU4YGA6_9HYPH</name>
<evidence type="ECO:0000313" key="3">
    <source>
        <dbReference type="EMBL" id="MDX8485984.1"/>
    </source>
</evidence>